<organism evidence="1 2">
    <name type="scientific">Tanacetum coccineum</name>
    <dbReference type="NCBI Taxonomy" id="301880"/>
    <lineage>
        <taxon>Eukaryota</taxon>
        <taxon>Viridiplantae</taxon>
        <taxon>Streptophyta</taxon>
        <taxon>Embryophyta</taxon>
        <taxon>Tracheophyta</taxon>
        <taxon>Spermatophyta</taxon>
        <taxon>Magnoliopsida</taxon>
        <taxon>eudicotyledons</taxon>
        <taxon>Gunneridae</taxon>
        <taxon>Pentapetalae</taxon>
        <taxon>asterids</taxon>
        <taxon>campanulids</taxon>
        <taxon>Asterales</taxon>
        <taxon>Asteraceae</taxon>
        <taxon>Asteroideae</taxon>
        <taxon>Anthemideae</taxon>
        <taxon>Anthemidinae</taxon>
        <taxon>Tanacetum</taxon>
    </lineage>
</organism>
<evidence type="ECO:0000313" key="1">
    <source>
        <dbReference type="EMBL" id="GJS84010.1"/>
    </source>
</evidence>
<proteinExistence type="predicted"/>
<sequence length="177" mass="19719">MDTMVKYKNKFEMLINRVTKISETLLKTIYISGLQLAFHIKLLRARPTTLGEAFSLARIIRAHFEAISKKEKERIIKKKAYTILSLQSELASPEIKGSLDVDEDIGVDEKSVEEVVVGSGEALGVDEDESNRVISVLKDGGGEFDDSLDEINLGLSEEFVIRVLDGRDVSSENLVVF</sequence>
<reference evidence="1" key="1">
    <citation type="journal article" date="2022" name="Int. J. Mol. Sci.">
        <title>Draft Genome of Tanacetum Coccineum: Genomic Comparison of Closely Related Tanacetum-Family Plants.</title>
        <authorList>
            <person name="Yamashiro T."/>
            <person name="Shiraishi A."/>
            <person name="Nakayama K."/>
            <person name="Satake H."/>
        </authorList>
    </citation>
    <scope>NUCLEOTIDE SEQUENCE</scope>
</reference>
<reference evidence="1" key="2">
    <citation type="submission" date="2022-01" db="EMBL/GenBank/DDBJ databases">
        <authorList>
            <person name="Yamashiro T."/>
            <person name="Shiraishi A."/>
            <person name="Satake H."/>
            <person name="Nakayama K."/>
        </authorList>
    </citation>
    <scope>NUCLEOTIDE SEQUENCE</scope>
</reference>
<evidence type="ECO:0000313" key="2">
    <source>
        <dbReference type="Proteomes" id="UP001151760"/>
    </source>
</evidence>
<gene>
    <name evidence="1" type="ORF">Tco_0750551</name>
</gene>
<dbReference type="EMBL" id="BQNB010010943">
    <property type="protein sequence ID" value="GJS84010.1"/>
    <property type="molecule type" value="Genomic_DNA"/>
</dbReference>
<accession>A0ABQ4Z4F3</accession>
<name>A0ABQ4Z4F3_9ASTR</name>
<dbReference type="Proteomes" id="UP001151760">
    <property type="component" value="Unassembled WGS sequence"/>
</dbReference>
<keyword evidence="2" id="KW-1185">Reference proteome</keyword>
<comment type="caution">
    <text evidence="1">The sequence shown here is derived from an EMBL/GenBank/DDBJ whole genome shotgun (WGS) entry which is preliminary data.</text>
</comment>
<protein>
    <submittedName>
        <fullName evidence="1">Uncharacterized protein</fullName>
    </submittedName>
</protein>